<dbReference type="Proteomes" id="UP001146793">
    <property type="component" value="Unassembled WGS sequence"/>
</dbReference>
<dbReference type="SMART" id="SM00102">
    <property type="entry name" value="ADF"/>
    <property type="match status" value="1"/>
</dbReference>
<feature type="domain" description="ADF-H" evidence="4">
    <location>
        <begin position="44"/>
        <end position="179"/>
    </location>
</feature>
<evidence type="ECO:0000259" key="4">
    <source>
        <dbReference type="PROSITE" id="PS51263"/>
    </source>
</evidence>
<proteinExistence type="inferred from homology"/>
<keyword evidence="2" id="KW-0009">Actin-binding</keyword>
<dbReference type="Pfam" id="PF00241">
    <property type="entry name" value="Cofilin_ADF"/>
    <property type="match status" value="1"/>
</dbReference>
<evidence type="ECO:0000313" key="6">
    <source>
        <dbReference type="Proteomes" id="UP001146793"/>
    </source>
</evidence>
<dbReference type="InterPro" id="IPR002108">
    <property type="entry name" value="ADF-H"/>
</dbReference>
<keyword evidence="3" id="KW-1133">Transmembrane helix</keyword>
<evidence type="ECO:0000256" key="2">
    <source>
        <dbReference type="ARBA" id="ARBA00023203"/>
    </source>
</evidence>
<comment type="caution">
    <text evidence="5">The sequence shown here is derived from an EMBL/GenBank/DDBJ whole genome shotgun (WGS) entry which is preliminary data.</text>
</comment>
<accession>A0AAV8A5J1</accession>
<protein>
    <submittedName>
        <fullName evidence="5">Cofilin/actin-depolymerizing factor homolog-related</fullName>
    </submittedName>
</protein>
<name>A0AAV8A5J1_9EUKA</name>
<dbReference type="InterPro" id="IPR017904">
    <property type="entry name" value="ADF/Cofilin"/>
</dbReference>
<dbReference type="AlphaFoldDB" id="A0AAV8A5J1"/>
<reference evidence="5" key="1">
    <citation type="submission" date="2022-08" db="EMBL/GenBank/DDBJ databases">
        <title>Novel sulphate-reducing endosymbionts in the free-living metamonad Anaeramoeba.</title>
        <authorList>
            <person name="Jerlstrom-Hultqvist J."/>
            <person name="Cepicka I."/>
            <person name="Gallot-Lavallee L."/>
            <person name="Salas-Leiva D."/>
            <person name="Curtis B.A."/>
            <person name="Zahonova K."/>
            <person name="Pipaliya S."/>
            <person name="Dacks J."/>
            <person name="Roger A.J."/>
        </authorList>
    </citation>
    <scope>NUCLEOTIDE SEQUENCE</scope>
    <source>
        <strain evidence="5">Busselton2</strain>
    </source>
</reference>
<dbReference type="GO" id="GO:0030042">
    <property type="term" value="P:actin filament depolymerization"/>
    <property type="evidence" value="ECO:0007669"/>
    <property type="project" value="InterPro"/>
</dbReference>
<sequence>MNMVNNRVFIILEINIELHSFIPILVIVNIISDYVNRLRTILIKKSTEISKSKSEYKILNGSVLKGDENYAIYKINDNINEFEIERIGTKKETFEDFKAHLPVSSCRAVLYLYEFNYNSLQIKKLCFISWCPDRARIRDKMIFASIRNNFVQSCQEIDMSISASSPIELNQETIQQKIIYSLNH</sequence>
<organism evidence="5 6">
    <name type="scientific">Anaeramoeba flamelloides</name>
    <dbReference type="NCBI Taxonomy" id="1746091"/>
    <lineage>
        <taxon>Eukaryota</taxon>
        <taxon>Metamonada</taxon>
        <taxon>Anaeramoebidae</taxon>
        <taxon>Anaeramoeba</taxon>
    </lineage>
</organism>
<evidence type="ECO:0000313" key="5">
    <source>
        <dbReference type="EMBL" id="KAJ3448005.1"/>
    </source>
</evidence>
<dbReference type="InterPro" id="IPR029006">
    <property type="entry name" value="ADF-H/Gelsolin-like_dom_sf"/>
</dbReference>
<feature type="transmembrane region" description="Helical" evidence="3">
    <location>
        <begin position="20"/>
        <end position="36"/>
    </location>
</feature>
<dbReference type="SUPFAM" id="SSF55753">
    <property type="entry name" value="Actin depolymerizing proteins"/>
    <property type="match status" value="1"/>
</dbReference>
<comment type="similarity">
    <text evidence="1">Belongs to the actin-binding proteins ADF family.</text>
</comment>
<dbReference type="GO" id="GO:0003779">
    <property type="term" value="F:actin binding"/>
    <property type="evidence" value="ECO:0007669"/>
    <property type="project" value="UniProtKB-KW"/>
</dbReference>
<evidence type="ECO:0000256" key="1">
    <source>
        <dbReference type="ARBA" id="ARBA00006844"/>
    </source>
</evidence>
<dbReference type="PROSITE" id="PS51263">
    <property type="entry name" value="ADF_H"/>
    <property type="match status" value="1"/>
</dbReference>
<dbReference type="PANTHER" id="PTHR11913">
    <property type="entry name" value="COFILIN-RELATED"/>
    <property type="match status" value="1"/>
</dbReference>
<dbReference type="EMBL" id="JANTQA010000015">
    <property type="protein sequence ID" value="KAJ3448005.1"/>
    <property type="molecule type" value="Genomic_DNA"/>
</dbReference>
<keyword evidence="3" id="KW-0472">Membrane</keyword>
<keyword evidence="3" id="KW-0812">Transmembrane</keyword>
<evidence type="ECO:0000256" key="3">
    <source>
        <dbReference type="SAM" id="Phobius"/>
    </source>
</evidence>
<gene>
    <name evidence="5" type="ORF">M0812_00478</name>
</gene>
<dbReference type="GO" id="GO:0015629">
    <property type="term" value="C:actin cytoskeleton"/>
    <property type="evidence" value="ECO:0007669"/>
    <property type="project" value="InterPro"/>
</dbReference>
<dbReference type="Gene3D" id="3.40.20.10">
    <property type="entry name" value="Severin"/>
    <property type="match status" value="1"/>
</dbReference>